<sequence>MLTHPHHHPSHRPSSSSSSITTSSTTTTNQACAACKYQRRKCNPDCPLAPFFPADRQRQFMNAHRLFGVSNILKIIRDLEPNLKCEAMRSIIFQSDARANDPVYGCVGIIKNLELLIAKESAELSSVYQQVMAFRVAKQMAVVGNEYSTDLAPTNIGYDQWISVLNNDAQLSVETAGPAVVAEAVLFPHQQQQQQQQQQLGIAMLMGGVGGGGGVQDVKPYDQKDR</sequence>
<feature type="domain" description="LOB" evidence="3">
    <location>
        <begin position="30"/>
        <end position="131"/>
    </location>
</feature>
<gene>
    <name evidence="4" type="primary">LBD22</name>
    <name evidence="4" type="ORF">QJS10_CPA10g01440</name>
</gene>
<keyword evidence="5" id="KW-1185">Reference proteome</keyword>
<dbReference type="AlphaFoldDB" id="A0AAV9E298"/>
<dbReference type="PANTHER" id="PTHR31301">
    <property type="entry name" value="LOB DOMAIN-CONTAINING PROTEIN 4-RELATED"/>
    <property type="match status" value="1"/>
</dbReference>
<dbReference type="InterPro" id="IPR004883">
    <property type="entry name" value="LOB"/>
</dbReference>
<comment type="caution">
    <text evidence="4">The sequence shown here is derived from an EMBL/GenBank/DDBJ whole genome shotgun (WGS) entry which is preliminary data.</text>
</comment>
<dbReference type="PANTHER" id="PTHR31301:SF186">
    <property type="entry name" value="OS09G0364100 PROTEIN"/>
    <property type="match status" value="1"/>
</dbReference>
<dbReference type="Proteomes" id="UP001180020">
    <property type="component" value="Unassembled WGS sequence"/>
</dbReference>
<organism evidence="4 5">
    <name type="scientific">Acorus calamus</name>
    <name type="common">Sweet flag</name>
    <dbReference type="NCBI Taxonomy" id="4465"/>
    <lineage>
        <taxon>Eukaryota</taxon>
        <taxon>Viridiplantae</taxon>
        <taxon>Streptophyta</taxon>
        <taxon>Embryophyta</taxon>
        <taxon>Tracheophyta</taxon>
        <taxon>Spermatophyta</taxon>
        <taxon>Magnoliopsida</taxon>
        <taxon>Liliopsida</taxon>
        <taxon>Acoraceae</taxon>
        <taxon>Acorus</taxon>
    </lineage>
</organism>
<reference evidence="4" key="1">
    <citation type="journal article" date="2023" name="Nat. Commun.">
        <title>Diploid and tetraploid genomes of Acorus and the evolution of monocots.</title>
        <authorList>
            <person name="Ma L."/>
            <person name="Liu K.W."/>
            <person name="Li Z."/>
            <person name="Hsiao Y.Y."/>
            <person name="Qi Y."/>
            <person name="Fu T."/>
            <person name="Tang G.D."/>
            <person name="Zhang D."/>
            <person name="Sun W.H."/>
            <person name="Liu D.K."/>
            <person name="Li Y."/>
            <person name="Chen G.Z."/>
            <person name="Liu X.D."/>
            <person name="Liao X.Y."/>
            <person name="Jiang Y.T."/>
            <person name="Yu X."/>
            <person name="Hao Y."/>
            <person name="Huang J."/>
            <person name="Zhao X.W."/>
            <person name="Ke S."/>
            <person name="Chen Y.Y."/>
            <person name="Wu W.L."/>
            <person name="Hsu J.L."/>
            <person name="Lin Y.F."/>
            <person name="Huang M.D."/>
            <person name="Li C.Y."/>
            <person name="Huang L."/>
            <person name="Wang Z.W."/>
            <person name="Zhao X."/>
            <person name="Zhong W.Y."/>
            <person name="Peng D.H."/>
            <person name="Ahmad S."/>
            <person name="Lan S."/>
            <person name="Zhang J.S."/>
            <person name="Tsai W.C."/>
            <person name="Van de Peer Y."/>
            <person name="Liu Z.J."/>
        </authorList>
    </citation>
    <scope>NUCLEOTIDE SEQUENCE</scope>
    <source>
        <strain evidence="4">CP</strain>
    </source>
</reference>
<feature type="region of interest" description="Disordered" evidence="2">
    <location>
        <begin position="1"/>
        <end position="23"/>
    </location>
</feature>
<accession>A0AAV9E298</accession>
<comment type="similarity">
    <text evidence="1">Belongs to the LOB domain-containing protein family.</text>
</comment>
<name>A0AAV9E298_ACOCL</name>
<evidence type="ECO:0000256" key="2">
    <source>
        <dbReference type="SAM" id="MobiDB-lite"/>
    </source>
</evidence>
<feature type="compositionally biased region" description="Basic residues" evidence="2">
    <location>
        <begin position="1"/>
        <end position="11"/>
    </location>
</feature>
<reference evidence="4" key="2">
    <citation type="submission" date="2023-06" db="EMBL/GenBank/DDBJ databases">
        <authorList>
            <person name="Ma L."/>
            <person name="Liu K.-W."/>
            <person name="Li Z."/>
            <person name="Hsiao Y.-Y."/>
            <person name="Qi Y."/>
            <person name="Fu T."/>
            <person name="Tang G."/>
            <person name="Zhang D."/>
            <person name="Sun W.-H."/>
            <person name="Liu D.-K."/>
            <person name="Li Y."/>
            <person name="Chen G.-Z."/>
            <person name="Liu X.-D."/>
            <person name="Liao X.-Y."/>
            <person name="Jiang Y.-T."/>
            <person name="Yu X."/>
            <person name="Hao Y."/>
            <person name="Huang J."/>
            <person name="Zhao X.-W."/>
            <person name="Ke S."/>
            <person name="Chen Y.-Y."/>
            <person name="Wu W.-L."/>
            <person name="Hsu J.-L."/>
            <person name="Lin Y.-F."/>
            <person name="Huang M.-D."/>
            <person name="Li C.-Y."/>
            <person name="Huang L."/>
            <person name="Wang Z.-W."/>
            <person name="Zhao X."/>
            <person name="Zhong W.-Y."/>
            <person name="Peng D.-H."/>
            <person name="Ahmad S."/>
            <person name="Lan S."/>
            <person name="Zhang J.-S."/>
            <person name="Tsai W.-C."/>
            <person name="Van De Peer Y."/>
            <person name="Liu Z.-J."/>
        </authorList>
    </citation>
    <scope>NUCLEOTIDE SEQUENCE</scope>
    <source>
        <strain evidence="4">CP</strain>
        <tissue evidence="4">Leaves</tissue>
    </source>
</reference>
<protein>
    <submittedName>
        <fullName evidence="4">LOB domain-containing protein 22</fullName>
    </submittedName>
</protein>
<evidence type="ECO:0000259" key="3">
    <source>
        <dbReference type="PROSITE" id="PS50891"/>
    </source>
</evidence>
<evidence type="ECO:0000313" key="5">
    <source>
        <dbReference type="Proteomes" id="UP001180020"/>
    </source>
</evidence>
<dbReference type="Pfam" id="PF03195">
    <property type="entry name" value="LOB"/>
    <property type="match status" value="1"/>
</dbReference>
<dbReference type="EMBL" id="JAUJYO010000010">
    <property type="protein sequence ID" value="KAK1306993.1"/>
    <property type="molecule type" value="Genomic_DNA"/>
</dbReference>
<feature type="compositionally biased region" description="Low complexity" evidence="2">
    <location>
        <begin position="12"/>
        <end position="23"/>
    </location>
</feature>
<proteinExistence type="inferred from homology"/>
<evidence type="ECO:0000313" key="4">
    <source>
        <dbReference type="EMBL" id="KAK1306993.1"/>
    </source>
</evidence>
<evidence type="ECO:0000256" key="1">
    <source>
        <dbReference type="ARBA" id="ARBA00005474"/>
    </source>
</evidence>
<dbReference type="PROSITE" id="PS50891">
    <property type="entry name" value="LOB"/>
    <property type="match status" value="1"/>
</dbReference>